<proteinExistence type="predicted"/>
<name>A0A0E9PJC7_ANGAN</name>
<reference evidence="1" key="1">
    <citation type="submission" date="2014-11" db="EMBL/GenBank/DDBJ databases">
        <authorList>
            <person name="Amaro Gonzalez C."/>
        </authorList>
    </citation>
    <scope>NUCLEOTIDE SEQUENCE</scope>
</reference>
<evidence type="ECO:0000313" key="1">
    <source>
        <dbReference type="EMBL" id="JAH04190.1"/>
    </source>
</evidence>
<reference evidence="1" key="2">
    <citation type="journal article" date="2015" name="Fish Shellfish Immunol.">
        <title>Early steps in the European eel (Anguilla anguilla)-Vibrio vulnificus interaction in the gills: Role of the RtxA13 toxin.</title>
        <authorList>
            <person name="Callol A."/>
            <person name="Pajuelo D."/>
            <person name="Ebbesson L."/>
            <person name="Teles M."/>
            <person name="MacKenzie S."/>
            <person name="Amaro C."/>
        </authorList>
    </citation>
    <scope>NUCLEOTIDE SEQUENCE</scope>
</reference>
<dbReference type="EMBL" id="GBXM01104387">
    <property type="protein sequence ID" value="JAH04190.1"/>
    <property type="molecule type" value="Transcribed_RNA"/>
</dbReference>
<protein>
    <submittedName>
        <fullName evidence="1">Uncharacterized protein</fullName>
    </submittedName>
</protein>
<dbReference type="AlphaFoldDB" id="A0A0E9PJC7"/>
<accession>A0A0E9PJC7</accession>
<organism evidence="1">
    <name type="scientific">Anguilla anguilla</name>
    <name type="common">European freshwater eel</name>
    <name type="synonym">Muraena anguilla</name>
    <dbReference type="NCBI Taxonomy" id="7936"/>
    <lineage>
        <taxon>Eukaryota</taxon>
        <taxon>Metazoa</taxon>
        <taxon>Chordata</taxon>
        <taxon>Craniata</taxon>
        <taxon>Vertebrata</taxon>
        <taxon>Euteleostomi</taxon>
        <taxon>Actinopterygii</taxon>
        <taxon>Neopterygii</taxon>
        <taxon>Teleostei</taxon>
        <taxon>Anguilliformes</taxon>
        <taxon>Anguillidae</taxon>
        <taxon>Anguilla</taxon>
    </lineage>
</organism>
<sequence length="30" mass="3334">MENTAFFLDSAAGLQIEAGSNWQSTRQCEK</sequence>